<protein>
    <submittedName>
        <fullName evidence="2">Amidohydrolase</fullName>
    </submittedName>
</protein>
<organism evidence="2 3">
    <name type="scientific">Streptomyces milbemycinicus</name>
    <dbReference type="NCBI Taxonomy" id="476552"/>
    <lineage>
        <taxon>Bacteria</taxon>
        <taxon>Bacillati</taxon>
        <taxon>Actinomycetota</taxon>
        <taxon>Actinomycetes</taxon>
        <taxon>Kitasatosporales</taxon>
        <taxon>Streptomycetaceae</taxon>
        <taxon>Streptomyces</taxon>
    </lineage>
</organism>
<comment type="caution">
    <text evidence="2">The sequence shown here is derived from an EMBL/GenBank/DDBJ whole genome shotgun (WGS) entry which is preliminary data.</text>
</comment>
<feature type="region of interest" description="Disordered" evidence="1">
    <location>
        <begin position="1"/>
        <end position="30"/>
    </location>
</feature>
<evidence type="ECO:0000256" key="1">
    <source>
        <dbReference type="SAM" id="MobiDB-lite"/>
    </source>
</evidence>
<dbReference type="PANTHER" id="PTHR43383:SF2">
    <property type="entry name" value="AMIDOHYDROLASE 2 FAMILY PROTEIN"/>
    <property type="match status" value="1"/>
</dbReference>
<evidence type="ECO:0000313" key="2">
    <source>
        <dbReference type="EMBL" id="MFK4265013.1"/>
    </source>
</evidence>
<dbReference type="RefSeq" id="WP_404745958.1">
    <property type="nucleotide sequence ID" value="NZ_JBJDQH010000003.1"/>
</dbReference>
<dbReference type="EMBL" id="JBJDQH010000003">
    <property type="protein sequence ID" value="MFK4265013.1"/>
    <property type="molecule type" value="Genomic_DNA"/>
</dbReference>
<keyword evidence="3" id="KW-1185">Reference proteome</keyword>
<evidence type="ECO:0000313" key="3">
    <source>
        <dbReference type="Proteomes" id="UP001620295"/>
    </source>
</evidence>
<dbReference type="Gene3D" id="3.20.20.140">
    <property type="entry name" value="Metal-dependent hydrolases"/>
    <property type="match status" value="1"/>
</dbReference>
<gene>
    <name evidence="2" type="ORF">ACI2L5_08715</name>
</gene>
<dbReference type="SUPFAM" id="SSF51556">
    <property type="entry name" value="Metallo-dependent hydrolases"/>
    <property type="match status" value="1"/>
</dbReference>
<sequence length="398" mass="41360">MPDGEEAAAMDEATGTSADPASSDAAEGTSKAALDTVLDTADRPSAWARALPPLIDQHSHGALHGELGLGSFEAHLAAAVGSGTAAPAGTTFFDSWTGLAVRRWCPPLLGLEAHCAPVRYLARRRELGAYRAGRLLLRGAGIGAFLLESGSPGELTSADELAAAADGPVHEVIRLEPLVEEVAGTSGSVDSFIGNTAEALYAAAQHATAFAVGITFCDETPPDPREVRRAADRWLGGRTPRARPTDPALLQHLLWSAVATGLPVQLHCADPQPLAGFLRATAGAGTDLVLLPCRPHHRRAAQLAAAFAHVYADAGPRPGETLGEAPFGKLLFSTGARALPELYVTGARLFVRSMARLAAEWVADGFCTRPEARRIAALVAAGTARRVYRLDAAASGTG</sequence>
<accession>A0ABW8LGI0</accession>
<name>A0ABW8LGI0_9ACTN</name>
<dbReference type="PANTHER" id="PTHR43383">
    <property type="entry name" value="NODULIN 6"/>
    <property type="match status" value="1"/>
</dbReference>
<reference evidence="2 3" key="1">
    <citation type="submission" date="2024-11" db="EMBL/GenBank/DDBJ databases">
        <title>The Natural Products Discovery Center: Release of the First 8490 Sequenced Strains for Exploring Actinobacteria Biosynthetic Diversity.</title>
        <authorList>
            <person name="Kalkreuter E."/>
            <person name="Kautsar S.A."/>
            <person name="Yang D."/>
            <person name="Bader C.D."/>
            <person name="Teijaro C.N."/>
            <person name="Fluegel L."/>
            <person name="Davis C.M."/>
            <person name="Simpson J.R."/>
            <person name="Lauterbach L."/>
            <person name="Steele A.D."/>
            <person name="Gui C."/>
            <person name="Meng S."/>
            <person name="Li G."/>
            <person name="Viehrig K."/>
            <person name="Ye F."/>
            <person name="Su P."/>
            <person name="Kiefer A.F."/>
            <person name="Nichols A."/>
            <person name="Cepeda A.J."/>
            <person name="Yan W."/>
            <person name="Fan B."/>
            <person name="Jiang Y."/>
            <person name="Adhikari A."/>
            <person name="Zheng C.-J."/>
            <person name="Schuster L."/>
            <person name="Cowan T.M."/>
            <person name="Smanski M.J."/>
            <person name="Chevrette M.G."/>
            <person name="De Carvalho L.P.S."/>
            <person name="Shen B."/>
        </authorList>
    </citation>
    <scope>NUCLEOTIDE SEQUENCE [LARGE SCALE GENOMIC DNA]</scope>
    <source>
        <strain evidence="2 3">NPDC020863</strain>
    </source>
</reference>
<proteinExistence type="predicted"/>
<dbReference type="InterPro" id="IPR032466">
    <property type="entry name" value="Metal_Hydrolase"/>
</dbReference>
<dbReference type="Proteomes" id="UP001620295">
    <property type="component" value="Unassembled WGS sequence"/>
</dbReference>